<comment type="caution">
    <text evidence="2">The sequence shown here is derived from an EMBL/GenBank/DDBJ whole genome shotgun (WGS) entry which is preliminary data.</text>
</comment>
<dbReference type="EMBL" id="BNJK01000004">
    <property type="protein sequence ID" value="GHP01210.1"/>
    <property type="molecule type" value="Genomic_DNA"/>
</dbReference>
<evidence type="ECO:0000313" key="2">
    <source>
        <dbReference type="EMBL" id="GHP01210.1"/>
    </source>
</evidence>
<name>A0A8J3J069_9CHLR</name>
<protein>
    <submittedName>
        <fullName evidence="2">Uncharacterized protein</fullName>
    </submittedName>
</protein>
<proteinExistence type="predicted"/>
<organism evidence="2 3">
    <name type="scientific">Reticulibacter mediterranei</name>
    <dbReference type="NCBI Taxonomy" id="2778369"/>
    <lineage>
        <taxon>Bacteria</taxon>
        <taxon>Bacillati</taxon>
        <taxon>Chloroflexota</taxon>
        <taxon>Ktedonobacteria</taxon>
        <taxon>Ktedonobacterales</taxon>
        <taxon>Reticulibacteraceae</taxon>
        <taxon>Reticulibacter</taxon>
    </lineage>
</organism>
<gene>
    <name evidence="2" type="ORF">KSF_112570</name>
</gene>
<keyword evidence="3" id="KW-1185">Reference proteome</keyword>
<dbReference type="RefSeq" id="WP_220211764.1">
    <property type="nucleotide sequence ID" value="NZ_BNJK01000004.1"/>
</dbReference>
<reference evidence="2" key="1">
    <citation type="submission" date="2020-10" db="EMBL/GenBank/DDBJ databases">
        <title>Taxonomic study of unclassified bacteria belonging to the class Ktedonobacteria.</title>
        <authorList>
            <person name="Yabe S."/>
            <person name="Wang C.M."/>
            <person name="Zheng Y."/>
            <person name="Sakai Y."/>
            <person name="Cavaletti L."/>
            <person name="Monciardini P."/>
            <person name="Donadio S."/>
        </authorList>
    </citation>
    <scope>NUCLEOTIDE SEQUENCE</scope>
    <source>
        <strain evidence="2">ID150040</strain>
    </source>
</reference>
<evidence type="ECO:0000256" key="1">
    <source>
        <dbReference type="SAM" id="MobiDB-lite"/>
    </source>
</evidence>
<dbReference type="Proteomes" id="UP000597444">
    <property type="component" value="Unassembled WGS sequence"/>
</dbReference>
<feature type="compositionally biased region" description="Polar residues" evidence="1">
    <location>
        <begin position="16"/>
        <end position="25"/>
    </location>
</feature>
<feature type="region of interest" description="Disordered" evidence="1">
    <location>
        <begin position="16"/>
        <end position="74"/>
    </location>
</feature>
<sequence length="74" mass="7711">MTSSEEVKRTQNKVLKNFQSLTSGNGLPPDDEPAIPTAPAPDPSDDDTRGFPGVKDAPKGAGGGRYYGVPNAPQ</sequence>
<dbReference type="AlphaFoldDB" id="A0A8J3J069"/>
<evidence type="ECO:0000313" key="3">
    <source>
        <dbReference type="Proteomes" id="UP000597444"/>
    </source>
</evidence>
<accession>A0A8J3J069</accession>